<dbReference type="STRING" id="742742.HMPREF9452_02160"/>
<evidence type="ECO:0000256" key="1">
    <source>
        <dbReference type="SAM" id="Phobius"/>
    </source>
</evidence>
<keyword evidence="1" id="KW-0812">Transmembrane</keyword>
<dbReference type="HOGENOM" id="CLU_697759_0_0_11"/>
<feature type="transmembrane region" description="Helical" evidence="1">
    <location>
        <begin position="29"/>
        <end position="51"/>
    </location>
</feature>
<dbReference type="PATRIC" id="fig|742742.3.peg.2140"/>
<protein>
    <recommendedName>
        <fullName evidence="4">ABC-2 type transporter domain-containing protein</fullName>
    </recommendedName>
</protein>
<sequence>MTALSAAVSRSLGLSLLAEELRRIVRMPLLIALPFVFLVLNGALIFGNSWLFAHMAEIASVAQRAGVRMDDGFLDAVEARPASSVRDQLAWSVSHAQGILAGFGADEYGAAAVGDMDASLTSHLVASKYAVWESRVDAVRASGREWDVYGATYTFDLHQFLFGTLVPVVIVEAFAAGAAALLALCELDERTGARSIVLSSPVGRGVVATRLAASLIWSLMMYAALAALTFGAVAVLSEWGIGPAWESSVSSLFNVVVDGGSARPFVTWFDCSIGSYLVWSLLLGSGFVVLLCLTLQAVLLATGYSAVRAAVTACVLLIAPLGAQAVCALNGWHTARALMHVFPAPLLSVSGQWFTDLGLRSFIPFQEVAAVICGIAVLWCMHPVLRRMWFDKDVA</sequence>
<dbReference type="RefSeq" id="WP_009142183.1">
    <property type="nucleotide sequence ID" value="NZ_JH126475.1"/>
</dbReference>
<evidence type="ECO:0000313" key="3">
    <source>
        <dbReference type="Proteomes" id="UP000004830"/>
    </source>
</evidence>
<keyword evidence="1" id="KW-1133">Transmembrane helix</keyword>
<proteinExistence type="predicted"/>
<feature type="transmembrane region" description="Helical" evidence="1">
    <location>
        <begin position="309"/>
        <end position="332"/>
    </location>
</feature>
<organism evidence="2 3">
    <name type="scientific">Collinsella tanakaei YIT 12063</name>
    <dbReference type="NCBI Taxonomy" id="742742"/>
    <lineage>
        <taxon>Bacteria</taxon>
        <taxon>Bacillati</taxon>
        <taxon>Actinomycetota</taxon>
        <taxon>Coriobacteriia</taxon>
        <taxon>Coriobacteriales</taxon>
        <taxon>Coriobacteriaceae</taxon>
        <taxon>Collinsella</taxon>
    </lineage>
</organism>
<reference evidence="2 3" key="1">
    <citation type="submission" date="2011-06" db="EMBL/GenBank/DDBJ databases">
        <title>The Genome Sequence of Collinsella tanakaei YIT 12063.</title>
        <authorList>
            <consortium name="The Broad Institute Genome Sequencing Platform"/>
            <person name="Earl A."/>
            <person name="Ward D."/>
            <person name="Feldgarden M."/>
            <person name="Gevers D."/>
            <person name="Morotomi M."/>
            <person name="Young S.K."/>
            <person name="Zeng Q."/>
            <person name="Gargeya S."/>
            <person name="Fitzgerald M."/>
            <person name="Haas B."/>
            <person name="Abouelleil A."/>
            <person name="Alvarado L."/>
            <person name="Arachchi H.M."/>
            <person name="Berlin A."/>
            <person name="Brown A."/>
            <person name="Chapman S.B."/>
            <person name="Chen Z."/>
            <person name="Dunbar C."/>
            <person name="Freedman E."/>
            <person name="Gearin G."/>
            <person name="Gellesch M."/>
            <person name="Goldberg J."/>
            <person name="Griggs A."/>
            <person name="Gujja S."/>
            <person name="Heiman D."/>
            <person name="Howarth C."/>
            <person name="Larson L."/>
            <person name="Lui A."/>
            <person name="MacDonald P.J.P."/>
            <person name="Mehta T."/>
            <person name="Montmayeur A."/>
            <person name="Murphy C."/>
            <person name="Neiman D."/>
            <person name="Pearson M."/>
            <person name="Priest M."/>
            <person name="Roberts A."/>
            <person name="Saif S."/>
            <person name="Shea T."/>
            <person name="Shenoy N."/>
            <person name="Sisk P."/>
            <person name="Stolte C."/>
            <person name="Sykes S."/>
            <person name="Wortman J."/>
            <person name="Nusbaum C."/>
            <person name="Birren B."/>
        </authorList>
    </citation>
    <scope>NUCLEOTIDE SEQUENCE [LARGE SCALE GENOMIC DNA]</scope>
    <source>
        <strain evidence="2 3">YIT 12063</strain>
    </source>
</reference>
<feature type="transmembrane region" description="Helical" evidence="1">
    <location>
        <begin position="219"/>
        <end position="241"/>
    </location>
</feature>
<feature type="transmembrane region" description="Helical" evidence="1">
    <location>
        <begin position="276"/>
        <end position="302"/>
    </location>
</feature>
<name>G1WLE7_9ACTN</name>
<dbReference type="AlphaFoldDB" id="G1WLE7"/>
<dbReference type="Proteomes" id="UP000004830">
    <property type="component" value="Unassembled WGS sequence"/>
</dbReference>
<dbReference type="OrthoDB" id="3238593at2"/>
<keyword evidence="3" id="KW-1185">Reference proteome</keyword>
<dbReference type="EMBL" id="ADLS01000033">
    <property type="protein sequence ID" value="EGX68470.1"/>
    <property type="molecule type" value="Genomic_DNA"/>
</dbReference>
<feature type="transmembrane region" description="Helical" evidence="1">
    <location>
        <begin position="160"/>
        <end position="185"/>
    </location>
</feature>
<dbReference type="GeneID" id="62759942"/>
<keyword evidence="1" id="KW-0472">Membrane</keyword>
<dbReference type="eggNOG" id="ENOG502Z7JR">
    <property type="taxonomic scope" value="Bacteria"/>
</dbReference>
<feature type="transmembrane region" description="Helical" evidence="1">
    <location>
        <begin position="362"/>
        <end position="381"/>
    </location>
</feature>
<comment type="caution">
    <text evidence="2">The sequence shown here is derived from an EMBL/GenBank/DDBJ whole genome shotgun (WGS) entry which is preliminary data.</text>
</comment>
<evidence type="ECO:0008006" key="4">
    <source>
        <dbReference type="Google" id="ProtNLM"/>
    </source>
</evidence>
<evidence type="ECO:0000313" key="2">
    <source>
        <dbReference type="EMBL" id="EGX68470.1"/>
    </source>
</evidence>
<accession>G1WLE7</accession>
<gene>
    <name evidence="2" type="ORF">HMPREF9452_02160</name>
</gene>